<proteinExistence type="predicted"/>
<keyword evidence="2" id="KW-1185">Reference proteome</keyword>
<accession>A0A2U1FKR0</accession>
<sequence>MTAFFLSLLIVLFGAGFETVKACCRSFYQNATAHTIMQAYVVETDPLTTSSTDCCGDEGGCCSATDESETEDEGCIPTLIHCSLDDFTPVHHLSAPPILESTSPIFSPTPSPIGLFSTALRVSVGTYSQPPPPLEGRDTLLRSCILII</sequence>
<organism evidence="1 2">
    <name type="scientific">Porphyromonas loveana</name>
    <dbReference type="NCBI Taxonomy" id="1884669"/>
    <lineage>
        <taxon>Bacteria</taxon>
        <taxon>Pseudomonadati</taxon>
        <taxon>Bacteroidota</taxon>
        <taxon>Bacteroidia</taxon>
        <taxon>Bacteroidales</taxon>
        <taxon>Porphyromonadaceae</taxon>
        <taxon>Porphyromonas</taxon>
    </lineage>
</organism>
<name>A0A2U1FKR0_9PORP</name>
<dbReference type="RefSeq" id="WP_116678839.1">
    <property type="nucleotide sequence ID" value="NZ_JBGXZY010000049.1"/>
</dbReference>
<evidence type="ECO:0000313" key="2">
    <source>
        <dbReference type="Proteomes" id="UP000245462"/>
    </source>
</evidence>
<dbReference type="EMBL" id="QEKY01000004">
    <property type="protein sequence ID" value="PVZ12757.1"/>
    <property type="molecule type" value="Genomic_DNA"/>
</dbReference>
<comment type="caution">
    <text evidence="1">The sequence shown here is derived from an EMBL/GenBank/DDBJ whole genome shotgun (WGS) entry which is preliminary data.</text>
</comment>
<dbReference type="Proteomes" id="UP000245462">
    <property type="component" value="Unassembled WGS sequence"/>
</dbReference>
<evidence type="ECO:0000313" key="1">
    <source>
        <dbReference type="EMBL" id="PVZ12757.1"/>
    </source>
</evidence>
<dbReference type="AlphaFoldDB" id="A0A2U1FKR0"/>
<gene>
    <name evidence="1" type="ORF">C7382_10464</name>
</gene>
<reference evidence="1 2" key="1">
    <citation type="submission" date="2018-04" db="EMBL/GenBank/DDBJ databases">
        <title>Genomic Encyclopedia of Type Strains, Phase IV (KMG-IV): sequencing the most valuable type-strain genomes for metagenomic binning, comparative biology and taxonomic classification.</title>
        <authorList>
            <person name="Goeker M."/>
        </authorList>
    </citation>
    <scope>NUCLEOTIDE SEQUENCE [LARGE SCALE GENOMIC DNA]</scope>
    <source>
        <strain evidence="1 2">DSM 28520</strain>
    </source>
</reference>
<dbReference type="GeneID" id="94550289"/>
<protein>
    <submittedName>
        <fullName evidence="1">Uncharacterized protein</fullName>
    </submittedName>
</protein>